<evidence type="ECO:0000313" key="1">
    <source>
        <dbReference type="EMBL" id="ABT16573.1"/>
    </source>
</evidence>
<keyword evidence="2" id="KW-1185">Reference proteome</keyword>
<reference evidence="1 2" key="1">
    <citation type="submission" date="2006-09" db="EMBL/GenBank/DDBJ databases">
        <title>Sequence and annotation of the 288-kb ATCV-1 virus that infects an endosymbiotic Chlorella strain of the heliozoon Acanthocystis turfacea.</title>
        <authorList>
            <person name="Fitzgerald L.A."/>
            <person name="Graves M.V."/>
            <person name="Li X."/>
            <person name="Pfitzner A.J.P."/>
            <person name="Hartigan J."/>
            <person name="Van Etten J.L."/>
        </authorList>
    </citation>
    <scope>NUCLEOTIDE SEQUENCE [LARGE SCALE GENOMIC DNA]</scope>
    <source>
        <strain evidence="1 2">ATCV-1</strain>
    </source>
</reference>
<name>A7K949_9PHYC</name>
<dbReference type="Proteomes" id="UP000202420">
    <property type="component" value="Segment"/>
</dbReference>
<dbReference type="RefSeq" id="YP_001426920.1">
    <property type="nucleotide sequence ID" value="NC_008724.1"/>
</dbReference>
<organism evidence="1 2">
    <name type="scientific">Chlorovirus heliozoae</name>
    <dbReference type="NCBI Taxonomy" id="322019"/>
    <lineage>
        <taxon>Viruses</taxon>
        <taxon>Varidnaviria</taxon>
        <taxon>Bamfordvirae</taxon>
        <taxon>Nucleocytoviricota</taxon>
        <taxon>Megaviricetes</taxon>
        <taxon>Algavirales</taxon>
        <taxon>Phycodnaviridae</taxon>
        <taxon>Chlorovirus</taxon>
    </lineage>
</organism>
<proteinExistence type="predicted"/>
<gene>
    <name evidence="1" type="primary">z439R</name>
    <name evidence="1" type="ORF">ATCV1_z439R</name>
</gene>
<protein>
    <submittedName>
        <fullName evidence="1">Uncharacterized protein z439R</fullName>
    </submittedName>
</protein>
<sequence length="66" mass="7540">MFSSYVARRSRRTGSVCIICFSVFSRRSKTSIRCSMLALKIMACLFWIIQRSAITQKNVCSTGKPR</sequence>
<accession>A7K949</accession>
<dbReference type="EMBL" id="EF101928">
    <property type="protein sequence ID" value="ABT16573.1"/>
    <property type="molecule type" value="Genomic_DNA"/>
</dbReference>
<evidence type="ECO:0000313" key="2">
    <source>
        <dbReference type="Proteomes" id="UP000202420"/>
    </source>
</evidence>
<dbReference type="KEGG" id="vg:5471017"/>
<dbReference type="GeneID" id="5471017"/>